<evidence type="ECO:0000313" key="2">
    <source>
        <dbReference type="Proteomes" id="UP001231362"/>
    </source>
</evidence>
<comment type="caution">
    <text evidence="1">The sequence shown here is derived from an EMBL/GenBank/DDBJ whole genome shotgun (WGS) entry which is preliminary data.</text>
</comment>
<reference evidence="1 2" key="1">
    <citation type="submission" date="2023-07" db="EMBL/GenBank/DDBJ databases">
        <title>Genomic Encyclopedia of Type Strains, Phase IV (KMG-IV): sequencing the most valuable type-strain genomes for metagenomic binning, comparative biology and taxonomic classification.</title>
        <authorList>
            <person name="Goeker M."/>
        </authorList>
    </citation>
    <scope>NUCLEOTIDE SEQUENCE [LARGE SCALE GENOMIC DNA]</scope>
    <source>
        <strain evidence="1 2">DSM 23948</strain>
    </source>
</reference>
<accession>A0ABT9UZ90</accession>
<proteinExistence type="predicted"/>
<evidence type="ECO:0000313" key="1">
    <source>
        <dbReference type="EMBL" id="MDQ0153993.1"/>
    </source>
</evidence>
<gene>
    <name evidence="1" type="ORF">J2S07_000291</name>
</gene>
<dbReference type="Proteomes" id="UP001231362">
    <property type="component" value="Unassembled WGS sequence"/>
</dbReference>
<dbReference type="EMBL" id="JAUSTU010000001">
    <property type="protein sequence ID" value="MDQ0153993.1"/>
    <property type="molecule type" value="Genomic_DNA"/>
</dbReference>
<dbReference type="RefSeq" id="WP_307148613.1">
    <property type="nucleotide sequence ID" value="NZ_JAUSTU010000001.1"/>
</dbReference>
<protein>
    <submittedName>
        <fullName evidence="1">Uncharacterized protein</fullName>
    </submittedName>
</protein>
<keyword evidence="2" id="KW-1185">Reference proteome</keyword>
<name>A0ABT9UZ90_9BACL</name>
<organism evidence="1 2">
    <name type="scientific">Anoxybacillus andreesenii</name>
    <dbReference type="NCBI Taxonomy" id="1325932"/>
    <lineage>
        <taxon>Bacteria</taxon>
        <taxon>Bacillati</taxon>
        <taxon>Bacillota</taxon>
        <taxon>Bacilli</taxon>
        <taxon>Bacillales</taxon>
        <taxon>Anoxybacillaceae</taxon>
        <taxon>Anoxybacillus</taxon>
    </lineage>
</organism>
<sequence length="58" mass="6550">MKNHKGNAPISFFAHDLYLLKNVMSEIIDNSNSIRAITLPKIKGILSSLSKGFIRQYD</sequence>